<sequence>MSLFSLSAKKRHSIIWKDHVIRFLASKSPSHDQITTAKEVFLPPGFIQDGLIKKEEELIEFLIPIFEEWGLKNVNIQMTIPDSQLIIRQHQVKKGKNREEILGQLYFDLGDSFLLPWSDPLFDFQIIKKGEVLDDILVFAVQEKVVEQYKSLVEKLSLSLNAIDVRPLCCYRLFSERLSLEKNKEQVLVMADQQTLTFAVFENSFPLFYRYLPLNPIDSQYLTENDSKNSWKEQIFQELERVLHFYRYNVKVGKGQFSHLLLCGDHSNSKEIQTFIAEQTDIPVMTYSHSIEDQTMHHFYDLFGLILKKKVRS</sequence>
<gene>
    <name evidence="1" type="ORF">AZF04_05945</name>
</gene>
<name>A0A162ED03_9BACI</name>
<organism evidence="1 2">
    <name type="scientific">Alkalihalobacillus trypoxylicola</name>
    <dbReference type="NCBI Taxonomy" id="519424"/>
    <lineage>
        <taxon>Bacteria</taxon>
        <taxon>Bacillati</taxon>
        <taxon>Bacillota</taxon>
        <taxon>Bacilli</taxon>
        <taxon>Bacillales</taxon>
        <taxon>Bacillaceae</taxon>
        <taxon>Alkalihalobacillus</taxon>
    </lineage>
</organism>
<comment type="caution">
    <text evidence="1">The sequence shown here is derived from an EMBL/GenBank/DDBJ whole genome shotgun (WGS) entry which is preliminary data.</text>
</comment>
<dbReference type="RefSeq" id="WP_061948583.1">
    <property type="nucleotide sequence ID" value="NZ_LTAO01000012.1"/>
</dbReference>
<reference evidence="1" key="1">
    <citation type="submission" date="2016-02" db="EMBL/GenBank/DDBJ databases">
        <title>Genome sequence of Bacillus trypoxylicola KCTC 13244(T).</title>
        <authorList>
            <person name="Jeong H."/>
            <person name="Park S.-H."/>
            <person name="Choi S.-K."/>
        </authorList>
    </citation>
    <scope>NUCLEOTIDE SEQUENCE [LARGE SCALE GENOMIC DNA]</scope>
    <source>
        <strain evidence="1">KCTC 13244</strain>
    </source>
</reference>
<dbReference type="OrthoDB" id="2690797at2"/>
<evidence type="ECO:0000313" key="1">
    <source>
        <dbReference type="EMBL" id="KYG32305.1"/>
    </source>
</evidence>
<evidence type="ECO:0000313" key="2">
    <source>
        <dbReference type="Proteomes" id="UP000075806"/>
    </source>
</evidence>
<dbReference type="STRING" id="519424.AZF04_05945"/>
<dbReference type="Gene3D" id="3.30.420.40">
    <property type="match status" value="2"/>
</dbReference>
<dbReference type="Pfam" id="PF11104">
    <property type="entry name" value="PilM_2"/>
    <property type="match status" value="1"/>
</dbReference>
<evidence type="ECO:0008006" key="3">
    <source>
        <dbReference type="Google" id="ProtNLM"/>
    </source>
</evidence>
<protein>
    <recommendedName>
        <fullName evidence="3">Pilus assembly protein PilM</fullName>
    </recommendedName>
</protein>
<proteinExistence type="predicted"/>
<accession>A0A162ED03</accession>
<dbReference type="Gene3D" id="3.30.1490.300">
    <property type="match status" value="1"/>
</dbReference>
<dbReference type="Proteomes" id="UP000075806">
    <property type="component" value="Unassembled WGS sequence"/>
</dbReference>
<dbReference type="AlphaFoldDB" id="A0A162ED03"/>
<dbReference type="EMBL" id="LTAO01000012">
    <property type="protein sequence ID" value="KYG32305.1"/>
    <property type="molecule type" value="Genomic_DNA"/>
</dbReference>
<keyword evidence="2" id="KW-1185">Reference proteome</keyword>
<dbReference type="InterPro" id="IPR005883">
    <property type="entry name" value="PilM"/>
</dbReference>